<keyword evidence="4" id="KW-0035">Amyloplast</keyword>
<comment type="subcellular location">
    <subcellularLocation>
        <location evidence="1">Plastid</location>
        <location evidence="1">Amyloplast</location>
    </subcellularLocation>
</comment>
<dbReference type="Gene3D" id="3.40.50.2000">
    <property type="entry name" value="Glycogen Phosphorylase B"/>
    <property type="match status" value="3"/>
</dbReference>
<evidence type="ECO:0000313" key="8">
    <source>
        <dbReference type="EMBL" id="CAK0873561.1"/>
    </source>
</evidence>
<dbReference type="SUPFAM" id="SSF51182">
    <property type="entry name" value="RmlC-like cupins"/>
    <property type="match status" value="1"/>
</dbReference>
<dbReference type="InterPro" id="IPR011051">
    <property type="entry name" value="RmlC_Cupin_sf"/>
</dbReference>
<feature type="domain" description="Starch synthase catalytic" evidence="7">
    <location>
        <begin position="594"/>
        <end position="842"/>
    </location>
</feature>
<sequence>MDGRPAVGERVLVRASGRFAAVLADDGSEVPFKVQFEDGELPVADWIGLQDLDRWDAPAAEVRADLPEVTEAVGMLRSPALSIAEYFGPTASGDAKLSACAAEVTAATGRLRQVPEYDQYVLVTSGEVQLLCDEQTISVPAGHGALLRAGREVAWSWAQPCQYVSVCLLGPDCLSLRTAGTAGQAQGGAVAPRAAAEATPRRKRRGAKAAPGVPERRRVEGAPRAPDPQRAKLDGEAEAARCENAACCEEHQAAPQEADESSLEARRRLEATVAALSGQAAASQARVAALEGELFAKTARLEHELSLHAAAAAESRALAAALEAELGARAPTEQVLKTECEALRVEVASLRQEQREGAEREKGFRAKVTALELEHCERMAAACRVQERERLEEERAHAAEVEALKAGLAASEAELAKAREALASHARPGVHSDLALGPQQEGCSASLGRSPAPSTAASELASEGQARRHPHLVGTSKIALKPSSLSVSDRASDQDHESTTEGPLTRLTTEASSIHGSPHSDYCYSIPDCTPPGRRAPITNTPDMLRGSSMSCFEQTVDTDGLVELRDRMDEIRQEELFEERPVRYGARHLNTPVVVVSSEMHPWSKTGGLAMVVGSYAYEFAMRGHRTMAIAPRYGDYEGTEIVGSAEVWLDGREHQVKYYHLRKDYGGGNGCDYVFVDHPSYHRSAGIYGDPKHGGEYQDNLFRFALLSAAALEAPLLLNLGGSTYGQEICFIANDWQTGLLPLYLNYKYKPNSTYRKARVMMVLHNMGYQGRYRKSTYPVDRFLGLPKEAERELSCDRDCLNLLGAGIQVADRVLTVSPNYARQIQTAAGGLGLDHALREKSGLQRFEGILNGISDEWSPMIDPLTCLIGFCGRLCNQKGIHLINEVIPWLLTDTGNSVNGRAQLIMMGKGDTGYEQMIRTAEAHFKGRVCGYIGFDPEVEHRMMAGCDILLMPSQYEPCGLPQMYAQQYGTLPVVHETGGLKDSVHGLYDESRDRQRATGFLFSGFDANRLKERLYQALSIFHHKKDLFRQMQSNAMGSNFYWPRAIDEYEKCIDATMEAPPLRCASRAHVRAPSVAGPQTLRSSFLLVARCRQGAVQARQAHARSTEPSIATPPPDQQSRQARWRAQGSGLHGTMIIARAGDLSVLREVNAHVANSPDLTQLQRREKYGIDAAGVLEYFEAPEHAAEAQPSPNKEETELTKHFSAVRGSQPERMHLVVDVAASAVDTQLDAIMTADQSVHARHVAPKSDIAIENGTDNGNMMTKMTHLPIQVPTGAIKLATHHALEGRLLPLLPHPRRRAGSIEAITASFHDEPSPHAGSTMAAFRRSTAETVANSFQAPGSSNRRIAATDVEVAGTPRKVAASESEQERRRGTTDHIHRTLAPAEVAIPASTWLQDKTSTVHLAMQSSLLAPQSSLQVNKQRDLIYQVLHDRPYPALQLVDRLRRSTSSPIAARVRFAERSRPVAFILEADYASLSFKPYEQKGRITLDGPPIAKLESSTTAETDTKIDWSCILAARKSIRRDPVHRRAHDFFSEELGEATHQEQAIIDTLDLPAGLQPRPVPDRRVLLGPAAPRSSSAIASRGFNASAGRGLPPCIFAAFGGLNTNDEPVVSFAEPQPLAPASIGGDQHRRLSVHAAPEPAIAIAQPTAEDTQAIWRQDLALAYTLQSTTTIGQETLHTDGNTVSLVDEEVDANALGDYVSQFALPNITTPILNIPSTKASSLRPISRKNSDSEIFASALNQQLKAQVERHAYPIQQGFIRGHKFCNNILLTDTLGRLAGWRPSVNVEKPILVSFDIAAAFPSLGRAMDIGIRTIAQMLLTDAARACADDRGIHLQKRPLLITLTTTIQQAELLGNLSFNVKTCAPIPPWVELAGSVSAEVSGFPHRCLPDRVASKAVAIGPSPATVDANVRLYETSATTVLGHLAQRAARDAEQDGIKPMPQRHLISAQVANWTPDNFEVTLMKRLGALFGHGSAPHVDSRKFGSVCARDSISHDLQCDRPRHLTRLPRTFAKNSMLDRIGFGSHYP</sequence>
<evidence type="ECO:0000256" key="3">
    <source>
        <dbReference type="ARBA" id="ARBA00022679"/>
    </source>
</evidence>
<organism evidence="8 9">
    <name type="scientific">Prorocentrum cordatum</name>
    <dbReference type="NCBI Taxonomy" id="2364126"/>
    <lineage>
        <taxon>Eukaryota</taxon>
        <taxon>Sar</taxon>
        <taxon>Alveolata</taxon>
        <taxon>Dinophyceae</taxon>
        <taxon>Prorocentrales</taxon>
        <taxon>Prorocentraceae</taxon>
        <taxon>Prorocentrum</taxon>
    </lineage>
</organism>
<dbReference type="Pfam" id="PF00534">
    <property type="entry name" value="Glycos_transf_1"/>
    <property type="match status" value="1"/>
</dbReference>
<dbReference type="PANTHER" id="PTHR45825:SF11">
    <property type="entry name" value="ALPHA AMYLASE DOMAIN-CONTAINING PROTEIN"/>
    <property type="match status" value="1"/>
</dbReference>
<keyword evidence="2" id="KW-0328">Glycosyltransferase</keyword>
<accession>A0ABN9VKZ4</accession>
<feature type="region of interest" description="Disordered" evidence="5">
    <location>
        <begin position="428"/>
        <end position="517"/>
    </location>
</feature>
<reference evidence="8" key="1">
    <citation type="submission" date="2023-10" db="EMBL/GenBank/DDBJ databases">
        <authorList>
            <person name="Chen Y."/>
            <person name="Shah S."/>
            <person name="Dougan E. K."/>
            <person name="Thang M."/>
            <person name="Chan C."/>
        </authorList>
    </citation>
    <scope>NUCLEOTIDE SEQUENCE [LARGE SCALE GENOMIC DNA]</scope>
</reference>
<feature type="region of interest" description="Disordered" evidence="5">
    <location>
        <begin position="1102"/>
        <end position="1129"/>
    </location>
</feature>
<evidence type="ECO:0000259" key="7">
    <source>
        <dbReference type="Pfam" id="PF08323"/>
    </source>
</evidence>
<feature type="region of interest" description="Disordered" evidence="5">
    <location>
        <begin position="184"/>
        <end position="236"/>
    </location>
</feature>
<evidence type="ECO:0000256" key="1">
    <source>
        <dbReference type="ARBA" id="ARBA00004602"/>
    </source>
</evidence>
<feature type="compositionally biased region" description="Basic and acidic residues" evidence="5">
    <location>
        <begin position="214"/>
        <end position="236"/>
    </location>
</feature>
<evidence type="ECO:0000256" key="4">
    <source>
        <dbReference type="ARBA" id="ARBA00023234"/>
    </source>
</evidence>
<dbReference type="SUPFAM" id="SSF53756">
    <property type="entry name" value="UDP-Glycosyltransferase/glycogen phosphorylase"/>
    <property type="match status" value="1"/>
</dbReference>
<dbReference type="EMBL" id="CAUYUJ010017294">
    <property type="protein sequence ID" value="CAK0873561.1"/>
    <property type="molecule type" value="Genomic_DNA"/>
</dbReference>
<dbReference type="CDD" id="cd03791">
    <property type="entry name" value="GT5_Glycogen_synthase_DULL1-like"/>
    <property type="match status" value="1"/>
</dbReference>
<comment type="caution">
    <text evidence="8">The sequence shown here is derived from an EMBL/GenBank/DDBJ whole genome shotgun (WGS) entry which is preliminary data.</text>
</comment>
<dbReference type="InterPro" id="IPR013534">
    <property type="entry name" value="Starch_synth_cat_dom"/>
</dbReference>
<proteinExistence type="predicted"/>
<feature type="compositionally biased region" description="Low complexity" evidence="5">
    <location>
        <begin position="184"/>
        <end position="198"/>
    </location>
</feature>
<evidence type="ECO:0000256" key="2">
    <source>
        <dbReference type="ARBA" id="ARBA00022676"/>
    </source>
</evidence>
<dbReference type="Pfam" id="PF08323">
    <property type="entry name" value="Glyco_transf_5"/>
    <property type="match status" value="1"/>
</dbReference>
<gene>
    <name evidence="8" type="ORF">PCOR1329_LOCUS58746</name>
</gene>
<evidence type="ECO:0000256" key="5">
    <source>
        <dbReference type="SAM" id="MobiDB-lite"/>
    </source>
</evidence>
<dbReference type="Proteomes" id="UP001189429">
    <property type="component" value="Unassembled WGS sequence"/>
</dbReference>
<dbReference type="PANTHER" id="PTHR45825">
    <property type="entry name" value="GRANULE-BOUND STARCH SYNTHASE 1, CHLOROPLASTIC/AMYLOPLASTIC"/>
    <property type="match status" value="1"/>
</dbReference>
<keyword evidence="3" id="KW-0808">Transferase</keyword>
<keyword evidence="4" id="KW-0934">Plastid</keyword>
<dbReference type="InterPro" id="IPR001296">
    <property type="entry name" value="Glyco_trans_1"/>
</dbReference>
<feature type="domain" description="Glycosyl transferase family 1" evidence="6">
    <location>
        <begin position="870"/>
        <end position="1023"/>
    </location>
</feature>
<evidence type="ECO:0000259" key="6">
    <source>
        <dbReference type="Pfam" id="PF00534"/>
    </source>
</evidence>
<feature type="compositionally biased region" description="Basic and acidic residues" evidence="5">
    <location>
        <begin position="490"/>
        <end position="499"/>
    </location>
</feature>
<name>A0ABN9VKZ4_9DINO</name>
<keyword evidence="9" id="KW-1185">Reference proteome</keyword>
<protein>
    <submittedName>
        <fullName evidence="8">Uncharacterized protein</fullName>
    </submittedName>
</protein>
<evidence type="ECO:0000313" key="9">
    <source>
        <dbReference type="Proteomes" id="UP001189429"/>
    </source>
</evidence>
<feature type="compositionally biased region" description="Polar residues" evidence="5">
    <location>
        <begin position="500"/>
        <end position="515"/>
    </location>
</feature>